<comment type="caution">
    <text evidence="2">The sequence shown here is derived from an EMBL/GenBank/DDBJ whole genome shotgun (WGS) entry which is preliminary data.</text>
</comment>
<evidence type="ECO:0000256" key="1">
    <source>
        <dbReference type="SAM" id="MobiDB-lite"/>
    </source>
</evidence>
<reference evidence="2 3" key="1">
    <citation type="submission" date="2023-03" db="EMBL/GenBank/DDBJ databases">
        <title>WGS of Gossypium arboreum.</title>
        <authorList>
            <person name="Yu D."/>
        </authorList>
    </citation>
    <scope>NUCLEOTIDE SEQUENCE [LARGE SCALE GENOMIC DNA]</scope>
    <source>
        <tissue evidence="2">Leaf</tissue>
    </source>
</reference>
<accession>A0ABR0Q3C1</accession>
<name>A0ABR0Q3C1_GOSAR</name>
<organism evidence="2 3">
    <name type="scientific">Gossypium arboreum</name>
    <name type="common">Tree cotton</name>
    <name type="synonym">Gossypium nanking</name>
    <dbReference type="NCBI Taxonomy" id="29729"/>
    <lineage>
        <taxon>Eukaryota</taxon>
        <taxon>Viridiplantae</taxon>
        <taxon>Streptophyta</taxon>
        <taxon>Embryophyta</taxon>
        <taxon>Tracheophyta</taxon>
        <taxon>Spermatophyta</taxon>
        <taxon>Magnoliopsida</taxon>
        <taxon>eudicotyledons</taxon>
        <taxon>Gunneridae</taxon>
        <taxon>Pentapetalae</taxon>
        <taxon>rosids</taxon>
        <taxon>malvids</taxon>
        <taxon>Malvales</taxon>
        <taxon>Malvaceae</taxon>
        <taxon>Malvoideae</taxon>
        <taxon>Gossypium</taxon>
    </lineage>
</organism>
<feature type="compositionally biased region" description="Basic residues" evidence="1">
    <location>
        <begin position="1"/>
        <end position="12"/>
    </location>
</feature>
<feature type="region of interest" description="Disordered" evidence="1">
    <location>
        <begin position="1"/>
        <end position="35"/>
    </location>
</feature>
<dbReference type="Proteomes" id="UP001358586">
    <property type="component" value="Chromosome 5"/>
</dbReference>
<dbReference type="EMBL" id="JARKNE010000005">
    <property type="protein sequence ID" value="KAK5833645.1"/>
    <property type="molecule type" value="Genomic_DNA"/>
</dbReference>
<sequence>MARTRGSVKKATKSVEEHLSSATTVRELESSMPTKKKESVIFLTKVAKDMFQDNILKQNFHPE</sequence>
<keyword evidence="3" id="KW-1185">Reference proteome</keyword>
<proteinExistence type="predicted"/>
<protein>
    <submittedName>
        <fullName evidence="2">Uncharacterized protein</fullName>
    </submittedName>
</protein>
<gene>
    <name evidence="2" type="ORF">PVK06_017498</name>
</gene>
<evidence type="ECO:0000313" key="2">
    <source>
        <dbReference type="EMBL" id="KAK5833645.1"/>
    </source>
</evidence>
<evidence type="ECO:0000313" key="3">
    <source>
        <dbReference type="Proteomes" id="UP001358586"/>
    </source>
</evidence>